<keyword evidence="4" id="KW-0410">Iron transport</keyword>
<evidence type="ECO:0000256" key="3">
    <source>
        <dbReference type="ARBA" id="ARBA00022452"/>
    </source>
</evidence>
<keyword evidence="17" id="KW-0675">Receptor</keyword>
<sequence>MKIVLIALAVMLLPLQLLAQFKLSGRVSDVAKGDALAGASVVLERTGTGVATGPSGYYEFQSLPAGDYTLKVSYLGYEPEVRQVTLQQDERVDFTLRQQALQTGEVVVSATRANAKTGTTFTNVSKAEIAERNFGQDLPYLLEQTPSVVVNSDAGAGVGYTGIRIRGSDITRINVTVNGIPINDAESHGAFFVNMPDLASSIQDIQVQRGVGTSTNGAGAFGASLNVRTIGVNREAYAEAVNGYGSFDTWRHSVSFGSGLINDRFTVDGRLSKVSSDGYIDRAFSDLKSYYLSAGYHGKTGMLKFVTFSGKEKTYQAWDGVPEDKLETDRTYNGLTYENETDNYQQDHYQLHYSKDLLPRLNLGGAFHFTRGRGYYEQYKYDQKLSKYGISPVVLGDTSIKRSDLIRQKWLDNYFYGATYALNYFTENGKLNATLGGAWNKYDGDHYGEVIWARFASDSELGQRYYFNNAVKTDFNIFGKANYQLTERLGVFGDLQYRTINYEIEGEDDDRRDVTQQVDFQFLNPKAGITYEVAGGQTVYASYAVGHREPVRSDFTDQTLADQQNGVRPEAEALYNLEVGYRLRGTSPAILGQRARYTLDANFYHMDYDNQLVQTGQLNDVGSPLRTNIKDSYRAGVELAAMLNLGELVELSSNVTFSRNKVKNYTDYLYVYDADYNVEDIVETNYSETDISFSPAVVSAHKLEVQPLRGFKAAFLYKTVSEQYLDNTGSAARKLDGYQVADLRLRYTLRPSFLKELEVALLVSNLFNAEYEANGYTFSERYAGDATRYDYNYYYPQATRNYMLTVGVKF</sequence>
<protein>
    <submittedName>
        <fullName evidence="17">TonB-dependent receptor</fullName>
    </submittedName>
</protein>
<dbReference type="Pfam" id="PF00593">
    <property type="entry name" value="TonB_dep_Rec_b-barrel"/>
    <property type="match status" value="1"/>
</dbReference>
<dbReference type="PANTHER" id="PTHR32552:SF68">
    <property type="entry name" value="FERRICHROME OUTER MEMBRANE TRANSPORTER_PHAGE RECEPTOR"/>
    <property type="match status" value="1"/>
</dbReference>
<evidence type="ECO:0000259" key="15">
    <source>
        <dbReference type="Pfam" id="PF00593"/>
    </source>
</evidence>
<evidence type="ECO:0000259" key="16">
    <source>
        <dbReference type="Pfam" id="PF07715"/>
    </source>
</evidence>
<gene>
    <name evidence="17" type="ORF">CA264_19785</name>
</gene>
<keyword evidence="6 14" id="KW-0732">Signal</keyword>
<keyword evidence="3 12" id="KW-1134">Transmembrane beta strand</keyword>
<dbReference type="RefSeq" id="WP_025609143.1">
    <property type="nucleotide sequence ID" value="NZ_CP021235.1"/>
</dbReference>
<dbReference type="AlphaFoldDB" id="A0A1X9YX48"/>
<dbReference type="Proteomes" id="UP000266292">
    <property type="component" value="Chromosome"/>
</dbReference>
<evidence type="ECO:0000256" key="2">
    <source>
        <dbReference type="ARBA" id="ARBA00022448"/>
    </source>
</evidence>
<evidence type="ECO:0000256" key="5">
    <source>
        <dbReference type="ARBA" id="ARBA00022692"/>
    </source>
</evidence>
<evidence type="ECO:0000256" key="7">
    <source>
        <dbReference type="ARBA" id="ARBA00023004"/>
    </source>
</evidence>
<dbReference type="Gene3D" id="2.170.130.10">
    <property type="entry name" value="TonB-dependent receptor, plug domain"/>
    <property type="match status" value="1"/>
</dbReference>
<keyword evidence="5 12" id="KW-0812">Transmembrane</keyword>
<evidence type="ECO:0000313" key="18">
    <source>
        <dbReference type="Proteomes" id="UP000266292"/>
    </source>
</evidence>
<accession>A0A1X9YX48</accession>
<evidence type="ECO:0000256" key="12">
    <source>
        <dbReference type="PROSITE-ProRule" id="PRU01360"/>
    </source>
</evidence>
<evidence type="ECO:0000256" key="11">
    <source>
        <dbReference type="ARBA" id="ARBA00023237"/>
    </source>
</evidence>
<dbReference type="InterPro" id="IPR037066">
    <property type="entry name" value="Plug_dom_sf"/>
</dbReference>
<dbReference type="Pfam" id="PF07715">
    <property type="entry name" value="Plug"/>
    <property type="match status" value="1"/>
</dbReference>
<evidence type="ECO:0000256" key="4">
    <source>
        <dbReference type="ARBA" id="ARBA00022496"/>
    </source>
</evidence>
<dbReference type="SUPFAM" id="SSF49464">
    <property type="entry name" value="Carboxypeptidase regulatory domain-like"/>
    <property type="match status" value="1"/>
</dbReference>
<evidence type="ECO:0000256" key="1">
    <source>
        <dbReference type="ARBA" id="ARBA00004571"/>
    </source>
</evidence>
<dbReference type="OrthoDB" id="9761152at2"/>
<dbReference type="Gene3D" id="2.40.170.20">
    <property type="entry name" value="TonB-dependent receptor, beta-barrel domain"/>
    <property type="match status" value="1"/>
</dbReference>
<dbReference type="Pfam" id="PF13715">
    <property type="entry name" value="CarbopepD_reg_2"/>
    <property type="match status" value="1"/>
</dbReference>
<dbReference type="PROSITE" id="PS52016">
    <property type="entry name" value="TONB_DEPENDENT_REC_3"/>
    <property type="match status" value="1"/>
</dbReference>
<dbReference type="GO" id="GO:0009279">
    <property type="term" value="C:cell outer membrane"/>
    <property type="evidence" value="ECO:0007669"/>
    <property type="project" value="UniProtKB-SubCell"/>
</dbReference>
<dbReference type="Gene3D" id="2.60.40.1120">
    <property type="entry name" value="Carboxypeptidase-like, regulatory domain"/>
    <property type="match status" value="1"/>
</dbReference>
<dbReference type="PANTHER" id="PTHR32552">
    <property type="entry name" value="FERRICHROME IRON RECEPTOR-RELATED"/>
    <property type="match status" value="1"/>
</dbReference>
<evidence type="ECO:0000256" key="8">
    <source>
        <dbReference type="ARBA" id="ARBA00023065"/>
    </source>
</evidence>
<dbReference type="InterPro" id="IPR000531">
    <property type="entry name" value="Beta-barrel_TonB"/>
</dbReference>
<feature type="domain" description="TonB-dependent receptor-like beta-barrel" evidence="15">
    <location>
        <begin position="315"/>
        <end position="766"/>
    </location>
</feature>
<dbReference type="EMBL" id="CP021235">
    <property type="protein sequence ID" value="ARS37485.1"/>
    <property type="molecule type" value="Genomic_DNA"/>
</dbReference>
<dbReference type="GO" id="GO:0015344">
    <property type="term" value="F:siderophore uptake transmembrane transporter activity"/>
    <property type="evidence" value="ECO:0007669"/>
    <property type="project" value="TreeGrafter"/>
</dbReference>
<evidence type="ECO:0000256" key="13">
    <source>
        <dbReference type="RuleBase" id="RU003357"/>
    </source>
</evidence>
<keyword evidence="7" id="KW-0408">Iron</keyword>
<dbReference type="STRING" id="709015.GCA_000472485_03995"/>
<keyword evidence="11 12" id="KW-0998">Cell outer membrane</keyword>
<reference evidence="18" key="1">
    <citation type="submission" date="2017-05" db="EMBL/GenBank/DDBJ databases">
        <authorList>
            <person name="Ray J."/>
            <person name="Price M."/>
            <person name="Deutschbauer A."/>
        </authorList>
    </citation>
    <scope>NUCLEOTIDE SEQUENCE [LARGE SCALE GENOMIC DNA]</scope>
    <source>
        <strain evidence="18">DSM 19842</strain>
    </source>
</reference>
<evidence type="ECO:0000256" key="14">
    <source>
        <dbReference type="SAM" id="SignalP"/>
    </source>
</evidence>
<dbReference type="InterPro" id="IPR008969">
    <property type="entry name" value="CarboxyPept-like_regulatory"/>
</dbReference>
<proteinExistence type="inferred from homology"/>
<comment type="subcellular location">
    <subcellularLocation>
        <location evidence="1 12">Cell outer membrane</location>
        <topology evidence="1 12">Multi-pass membrane protein</topology>
    </subcellularLocation>
</comment>
<feature type="domain" description="TonB-dependent receptor plug" evidence="16">
    <location>
        <begin position="116"/>
        <end position="223"/>
    </location>
</feature>
<evidence type="ECO:0000256" key="10">
    <source>
        <dbReference type="ARBA" id="ARBA00023136"/>
    </source>
</evidence>
<keyword evidence="9 13" id="KW-0798">TonB box</keyword>
<evidence type="ECO:0000256" key="9">
    <source>
        <dbReference type="ARBA" id="ARBA00023077"/>
    </source>
</evidence>
<feature type="chain" id="PRO_5011011263" evidence="14">
    <location>
        <begin position="20"/>
        <end position="810"/>
    </location>
</feature>
<evidence type="ECO:0000256" key="6">
    <source>
        <dbReference type="ARBA" id="ARBA00022729"/>
    </source>
</evidence>
<feature type="signal peptide" evidence="14">
    <location>
        <begin position="1"/>
        <end position="19"/>
    </location>
</feature>
<comment type="similarity">
    <text evidence="12 13">Belongs to the TonB-dependent receptor family.</text>
</comment>
<keyword evidence="10 12" id="KW-0472">Membrane</keyword>
<dbReference type="SUPFAM" id="SSF56935">
    <property type="entry name" value="Porins"/>
    <property type="match status" value="1"/>
</dbReference>
<dbReference type="KEGG" id="pact:CA264_19785"/>
<name>A0A1X9YX48_9BACT</name>
<dbReference type="InterPro" id="IPR039426">
    <property type="entry name" value="TonB-dep_rcpt-like"/>
</dbReference>
<dbReference type="InterPro" id="IPR036942">
    <property type="entry name" value="Beta-barrel_TonB_sf"/>
</dbReference>
<keyword evidence="2 12" id="KW-0813">Transport</keyword>
<keyword evidence="8" id="KW-0406">Ion transport</keyword>
<dbReference type="InterPro" id="IPR012910">
    <property type="entry name" value="Plug_dom"/>
</dbReference>
<organism evidence="17 18">
    <name type="scientific">Pontibacter actiniarum</name>
    <dbReference type="NCBI Taxonomy" id="323450"/>
    <lineage>
        <taxon>Bacteria</taxon>
        <taxon>Pseudomonadati</taxon>
        <taxon>Bacteroidota</taxon>
        <taxon>Cytophagia</taxon>
        <taxon>Cytophagales</taxon>
        <taxon>Hymenobacteraceae</taxon>
        <taxon>Pontibacter</taxon>
    </lineage>
</organism>
<keyword evidence="18" id="KW-1185">Reference proteome</keyword>
<evidence type="ECO:0000313" key="17">
    <source>
        <dbReference type="EMBL" id="ARS37485.1"/>
    </source>
</evidence>